<evidence type="ECO:0000313" key="1">
    <source>
        <dbReference type="EMBL" id="TPX47617.1"/>
    </source>
</evidence>
<proteinExistence type="predicted"/>
<accession>A0A507D8G3</accession>
<keyword evidence="2" id="KW-1185">Reference proteome</keyword>
<dbReference type="EMBL" id="QEAP01001299">
    <property type="protein sequence ID" value="TPX47617.1"/>
    <property type="molecule type" value="Genomic_DNA"/>
</dbReference>
<name>A0A507D8G3_9FUNG</name>
<sequence>MTVYGCLVSAGVRAVGELLDKVSHVMFVEALAPAVSDISSSIRVICPSCMNFRWTQSRATENFILSPIQSSLLGIDVANVDEFSLLQIIVDLSFGFAAWLLTIHGTSPLSNELRVIAETMEVDYLGPAAFPGKFPAVGRIKGQNHRLMVPLVCRRQTTKQAPSVNIIFLIDTGSPVTYLCHEAMEALIGKDSHLPQSLYVKIHSEEAIETHLSPKGSHFVDVNVLGMDFLAKNRVFPIPDWTNGTFILQ</sequence>
<organism evidence="1 2">
    <name type="scientific">Chytriomyces confervae</name>
    <dbReference type="NCBI Taxonomy" id="246404"/>
    <lineage>
        <taxon>Eukaryota</taxon>
        <taxon>Fungi</taxon>
        <taxon>Fungi incertae sedis</taxon>
        <taxon>Chytridiomycota</taxon>
        <taxon>Chytridiomycota incertae sedis</taxon>
        <taxon>Chytridiomycetes</taxon>
        <taxon>Chytridiales</taxon>
        <taxon>Chytriomycetaceae</taxon>
        <taxon>Chytriomyces</taxon>
    </lineage>
</organism>
<reference evidence="1 2" key="1">
    <citation type="journal article" date="2019" name="Sci. Rep.">
        <title>Comparative genomics of chytrid fungi reveal insights into the obligate biotrophic and pathogenic lifestyle of Synchytrium endobioticum.</title>
        <authorList>
            <person name="van de Vossenberg B.T.L.H."/>
            <person name="Warris S."/>
            <person name="Nguyen H.D.T."/>
            <person name="van Gent-Pelzer M.P.E."/>
            <person name="Joly D.L."/>
            <person name="van de Geest H.C."/>
            <person name="Bonants P.J.M."/>
            <person name="Smith D.S."/>
            <person name="Levesque C.A."/>
            <person name="van der Lee T.A.J."/>
        </authorList>
    </citation>
    <scope>NUCLEOTIDE SEQUENCE [LARGE SCALE GENOMIC DNA]</scope>
    <source>
        <strain evidence="1 2">CBS 675.73</strain>
    </source>
</reference>
<gene>
    <name evidence="1" type="ORF">CcCBS67573_g10238</name>
</gene>
<evidence type="ECO:0000313" key="2">
    <source>
        <dbReference type="Proteomes" id="UP000320333"/>
    </source>
</evidence>
<dbReference type="OrthoDB" id="422081at2759"/>
<comment type="caution">
    <text evidence="1">The sequence shown here is derived from an EMBL/GenBank/DDBJ whole genome shotgun (WGS) entry which is preliminary data.</text>
</comment>
<dbReference type="STRING" id="246404.A0A507D8G3"/>
<protein>
    <submittedName>
        <fullName evidence="1">Uncharacterized protein</fullName>
    </submittedName>
</protein>
<dbReference type="AlphaFoldDB" id="A0A507D8G3"/>
<dbReference type="Proteomes" id="UP000320333">
    <property type="component" value="Unassembled WGS sequence"/>
</dbReference>